<dbReference type="RefSeq" id="WP_130104064.1">
    <property type="nucleotide sequence ID" value="NZ_SDWW01000062.1"/>
</dbReference>
<protein>
    <submittedName>
        <fullName evidence="1">Uncharacterized protein</fullName>
    </submittedName>
</protein>
<reference evidence="1 2" key="1">
    <citation type="submission" date="2019-01" db="EMBL/GenBank/DDBJ databases">
        <title>Novel species of Cellulomonas.</title>
        <authorList>
            <person name="Liu Q."/>
            <person name="Xin Y.-H."/>
        </authorList>
    </citation>
    <scope>NUCLEOTIDE SEQUENCE [LARGE SCALE GENOMIC DNA]</scope>
    <source>
        <strain evidence="1 2">HLT2-17</strain>
    </source>
</reference>
<gene>
    <name evidence="1" type="ORF">EUA98_17940</name>
</gene>
<comment type="caution">
    <text evidence="1">The sequence shown here is derived from an EMBL/GenBank/DDBJ whole genome shotgun (WGS) entry which is preliminary data.</text>
</comment>
<name>A0A4Q5MVI3_9MICO</name>
<organism evidence="1 2">
    <name type="scientific">Pengzhenrongella frigida</name>
    <dbReference type="NCBI Taxonomy" id="1259133"/>
    <lineage>
        <taxon>Bacteria</taxon>
        <taxon>Bacillati</taxon>
        <taxon>Actinomycetota</taxon>
        <taxon>Actinomycetes</taxon>
        <taxon>Micrococcales</taxon>
        <taxon>Pengzhenrongella</taxon>
    </lineage>
</organism>
<dbReference type="OrthoDB" id="4827715at2"/>
<dbReference type="EMBL" id="SDWW01000062">
    <property type="protein sequence ID" value="RYV49606.1"/>
    <property type="molecule type" value="Genomic_DNA"/>
</dbReference>
<evidence type="ECO:0000313" key="1">
    <source>
        <dbReference type="EMBL" id="RYV49606.1"/>
    </source>
</evidence>
<proteinExistence type="predicted"/>
<dbReference type="AlphaFoldDB" id="A0A4Q5MVI3"/>
<accession>A0A4Q5MVI3</accession>
<evidence type="ECO:0000313" key="2">
    <source>
        <dbReference type="Proteomes" id="UP000293764"/>
    </source>
</evidence>
<sequence>MTAGDLDALREYYDETDTSGELEKAKLDTSVIAEPMVGITIRMPAATLDAARVIARRDGVKVTALLRDWVEQRVADGADEEQVVSVADLRRLIAHNAHQPLGG</sequence>
<dbReference type="Proteomes" id="UP000293764">
    <property type="component" value="Unassembled WGS sequence"/>
</dbReference>
<keyword evidence="2" id="KW-1185">Reference proteome</keyword>